<feature type="domain" description="Putative host cell surface-exposed lipoprotein Ltp-like HTH region" evidence="1">
    <location>
        <begin position="25"/>
        <end position="68"/>
    </location>
</feature>
<reference evidence="2 3" key="1">
    <citation type="submission" date="2022-03" db="EMBL/GenBank/DDBJ databases">
        <title>Complete genome sequence of Enterococcus innesii DB-1.</title>
        <authorList>
            <person name="Fukuda D."/>
            <person name="Nolasco-Hipolito C."/>
        </authorList>
    </citation>
    <scope>NUCLEOTIDE SEQUENCE [LARGE SCALE GENOMIC DNA]</scope>
    <source>
        <strain evidence="2 3">DB-1</strain>
    </source>
</reference>
<evidence type="ECO:0000313" key="3">
    <source>
        <dbReference type="Proteomes" id="UP000831692"/>
    </source>
</evidence>
<dbReference type="GeneID" id="83459123"/>
<dbReference type="EMBL" id="AP025635">
    <property type="protein sequence ID" value="BDG69534.1"/>
    <property type="molecule type" value="Genomic_DNA"/>
</dbReference>
<gene>
    <name evidence="2" type="ORF">ENLAB_30980</name>
</gene>
<protein>
    <recommendedName>
        <fullName evidence="1">Putative host cell surface-exposed lipoprotein Ltp-like HTH region domain-containing protein</fullName>
    </recommendedName>
</protein>
<dbReference type="Proteomes" id="UP000831692">
    <property type="component" value="Chromosome"/>
</dbReference>
<proteinExistence type="predicted"/>
<evidence type="ECO:0000313" key="2">
    <source>
        <dbReference type="EMBL" id="BDG69534.1"/>
    </source>
</evidence>
<keyword evidence="3" id="KW-1185">Reference proteome</keyword>
<dbReference type="RefSeq" id="WP_244351929.1">
    <property type="nucleotide sequence ID" value="NZ_AP025635.1"/>
</dbReference>
<dbReference type="InterPro" id="IPR036388">
    <property type="entry name" value="WH-like_DNA-bd_sf"/>
</dbReference>
<dbReference type="Pfam" id="PF07553">
    <property type="entry name" value="Lipoprotein_Ltp"/>
    <property type="match status" value="1"/>
</dbReference>
<evidence type="ECO:0000259" key="1">
    <source>
        <dbReference type="Pfam" id="PF07553"/>
    </source>
</evidence>
<accession>A0ABM7XWI1</accession>
<dbReference type="InterPro" id="IPR011434">
    <property type="entry name" value="Ltp-like_HTH"/>
</dbReference>
<organism evidence="2 3">
    <name type="scientific">Enterococcus innesii</name>
    <dbReference type="NCBI Taxonomy" id="2839759"/>
    <lineage>
        <taxon>Bacteria</taxon>
        <taxon>Bacillati</taxon>
        <taxon>Bacillota</taxon>
        <taxon>Bacilli</taxon>
        <taxon>Lactobacillales</taxon>
        <taxon>Enterococcaceae</taxon>
        <taxon>Enterococcus</taxon>
    </lineage>
</organism>
<dbReference type="Gene3D" id="1.10.10.10">
    <property type="entry name" value="Winged helix-like DNA-binding domain superfamily/Winged helix DNA-binding domain"/>
    <property type="match status" value="1"/>
</dbReference>
<sequence>MIRQLEFEGVSHDDAQWSVDHLTIDWNEQALQKANSYRLRMNLPHANIRRLLASEVFSAEQIDSAMTTMDNYKLTKKGASRCPYVAPYIVAIFYTQEKSRFDAFIRTKK</sequence>
<name>A0ABM7XWI1_9ENTE</name>